<dbReference type="OrthoDB" id="2099276at2759"/>
<keyword evidence="6" id="KW-0809">Transit peptide</keyword>
<keyword evidence="8" id="KW-0411">Iron-sulfur</keyword>
<dbReference type="SMART" id="SM00478">
    <property type="entry name" value="ENDO3c"/>
    <property type="match status" value="1"/>
</dbReference>
<evidence type="ECO:0000256" key="10">
    <source>
        <dbReference type="ARBA" id="ARBA00023204"/>
    </source>
</evidence>
<evidence type="ECO:0000259" key="17">
    <source>
        <dbReference type="SMART" id="SM00478"/>
    </source>
</evidence>
<dbReference type="HAMAP" id="MF_03183">
    <property type="entry name" value="Endonuclease_III_Nth"/>
    <property type="match status" value="1"/>
</dbReference>
<dbReference type="Pfam" id="PF00730">
    <property type="entry name" value="HhH-GPD"/>
    <property type="match status" value="1"/>
</dbReference>
<evidence type="ECO:0000256" key="14">
    <source>
        <dbReference type="ARBA" id="ARBA00044632"/>
    </source>
</evidence>
<dbReference type="GO" id="GO:0000703">
    <property type="term" value="F:oxidized pyrimidine nucleobase lesion DNA N-glycosylase activity"/>
    <property type="evidence" value="ECO:0007669"/>
    <property type="project" value="UniProtKB-UniRule"/>
</dbReference>
<keyword evidence="11 15" id="KW-0456">Lyase</keyword>
<feature type="compositionally biased region" description="Polar residues" evidence="16">
    <location>
        <begin position="1"/>
        <end position="20"/>
    </location>
</feature>
<dbReference type="FunFam" id="1.10.1670.10:FF:000027">
    <property type="entry name" value="Endonuclease III homolog"/>
    <property type="match status" value="1"/>
</dbReference>
<evidence type="ECO:0000256" key="5">
    <source>
        <dbReference type="ARBA" id="ARBA00022801"/>
    </source>
</evidence>
<keyword evidence="19" id="KW-1185">Reference proteome</keyword>
<reference evidence="18" key="1">
    <citation type="journal article" date="2020" name="Stud. Mycol.">
        <title>101 Dothideomycetes genomes: a test case for predicting lifestyles and emergence of pathogens.</title>
        <authorList>
            <person name="Haridas S."/>
            <person name="Albert R."/>
            <person name="Binder M."/>
            <person name="Bloem J."/>
            <person name="Labutti K."/>
            <person name="Salamov A."/>
            <person name="Andreopoulos B."/>
            <person name="Baker S."/>
            <person name="Barry K."/>
            <person name="Bills G."/>
            <person name="Bluhm B."/>
            <person name="Cannon C."/>
            <person name="Castanera R."/>
            <person name="Culley D."/>
            <person name="Daum C."/>
            <person name="Ezra D."/>
            <person name="Gonzalez J."/>
            <person name="Henrissat B."/>
            <person name="Kuo A."/>
            <person name="Liang C."/>
            <person name="Lipzen A."/>
            <person name="Lutzoni F."/>
            <person name="Magnuson J."/>
            <person name="Mondo S."/>
            <person name="Nolan M."/>
            <person name="Ohm R."/>
            <person name="Pangilinan J."/>
            <person name="Park H.-J."/>
            <person name="Ramirez L."/>
            <person name="Alfaro M."/>
            <person name="Sun H."/>
            <person name="Tritt A."/>
            <person name="Yoshinaga Y."/>
            <person name="Zwiers L.-H."/>
            <person name="Turgeon B."/>
            <person name="Goodwin S."/>
            <person name="Spatafora J."/>
            <person name="Crous P."/>
            <person name="Grigoriev I."/>
        </authorList>
    </citation>
    <scope>NUCLEOTIDE SEQUENCE</scope>
    <source>
        <strain evidence="18">CBS 627.86</strain>
    </source>
</reference>
<feature type="region of interest" description="Disordered" evidence="16">
    <location>
        <begin position="1"/>
        <end position="104"/>
    </location>
</feature>
<keyword evidence="2" id="KW-0004">4Fe-4S</keyword>
<keyword evidence="10 15" id="KW-0234">DNA repair</keyword>
<dbReference type="PANTHER" id="PTHR43286:SF1">
    <property type="entry name" value="ENDONUCLEASE III-LIKE PROTEIN 1"/>
    <property type="match status" value="1"/>
</dbReference>
<dbReference type="GO" id="GO:0006289">
    <property type="term" value="P:nucleotide-excision repair"/>
    <property type="evidence" value="ECO:0007669"/>
    <property type="project" value="TreeGrafter"/>
</dbReference>
<dbReference type="InterPro" id="IPR004036">
    <property type="entry name" value="Endonuclease-III-like_CS2"/>
</dbReference>
<dbReference type="PANTHER" id="PTHR43286">
    <property type="entry name" value="ENDONUCLEASE III-LIKE PROTEIN 1"/>
    <property type="match status" value="1"/>
</dbReference>
<dbReference type="GO" id="GO:0051539">
    <property type="term" value="F:4 iron, 4 sulfur cluster binding"/>
    <property type="evidence" value="ECO:0007669"/>
    <property type="project" value="UniProtKB-KW"/>
</dbReference>
<evidence type="ECO:0000256" key="6">
    <source>
        <dbReference type="ARBA" id="ARBA00022946"/>
    </source>
</evidence>
<name>A0A6A5ZSA9_9PLEO</name>
<accession>A0A6A5ZSA9</accession>
<evidence type="ECO:0000256" key="2">
    <source>
        <dbReference type="ARBA" id="ARBA00022485"/>
    </source>
</evidence>
<comment type="catalytic activity">
    <reaction evidence="14 15">
        <text>2'-deoxyribonucleotide-(2'-deoxyribose 5'-phosphate)-2'-deoxyribonucleotide-DNA = a 3'-end 2'-deoxyribonucleotide-(2,3-dehydro-2,3-deoxyribose 5'-phosphate)-DNA + a 5'-end 5'-phospho-2'-deoxyribonucleoside-DNA + H(+)</text>
        <dbReference type="Rhea" id="RHEA:66592"/>
        <dbReference type="Rhea" id="RHEA-COMP:13180"/>
        <dbReference type="Rhea" id="RHEA-COMP:16897"/>
        <dbReference type="Rhea" id="RHEA-COMP:17067"/>
        <dbReference type="ChEBI" id="CHEBI:15378"/>
        <dbReference type="ChEBI" id="CHEBI:136412"/>
        <dbReference type="ChEBI" id="CHEBI:157695"/>
        <dbReference type="ChEBI" id="CHEBI:167181"/>
        <dbReference type="EC" id="4.2.99.18"/>
    </reaction>
</comment>
<dbReference type="EMBL" id="ML977310">
    <property type="protein sequence ID" value="KAF2122612.1"/>
    <property type="molecule type" value="Genomic_DNA"/>
</dbReference>
<dbReference type="GO" id="GO:0140078">
    <property type="term" value="F:class I DNA-(apurinic or apyrimidinic site) endonuclease activity"/>
    <property type="evidence" value="ECO:0007669"/>
    <property type="project" value="UniProtKB-EC"/>
</dbReference>
<keyword evidence="3" id="KW-0479">Metal-binding</keyword>
<keyword evidence="9 15" id="KW-0496">Mitochondrion</keyword>
<comment type="subcellular location">
    <subcellularLocation>
        <location evidence="15">Nucleus</location>
    </subcellularLocation>
    <subcellularLocation>
        <location evidence="15">Mitochondrion</location>
    </subcellularLocation>
</comment>
<evidence type="ECO:0000256" key="1">
    <source>
        <dbReference type="ARBA" id="ARBA00008343"/>
    </source>
</evidence>
<dbReference type="InterPro" id="IPR003265">
    <property type="entry name" value="HhH-GPD_domain"/>
</dbReference>
<dbReference type="EC" id="3.2.2.-" evidence="15"/>
<feature type="domain" description="HhH-GPD" evidence="17">
    <location>
        <begin position="198"/>
        <end position="349"/>
    </location>
</feature>
<dbReference type="GO" id="GO:0005739">
    <property type="term" value="C:mitochondrion"/>
    <property type="evidence" value="ECO:0007669"/>
    <property type="project" value="UniProtKB-SubCell"/>
</dbReference>
<gene>
    <name evidence="15" type="primary">NTH1</name>
    <name evidence="18" type="ORF">BDV96DRAFT_481539</name>
</gene>
<keyword evidence="12 15" id="KW-0539">Nucleus</keyword>
<proteinExistence type="inferred from homology"/>
<keyword evidence="7" id="KW-0408">Iron</keyword>
<sequence>MRTSRISRDTSNIVATLATSRRQRPLRQPRAGANAATRDSALTALEAGAVTRYGHRESESAGDNDEDQDSGSELSSVPEDSGSEGGETKASRKRKRGRAAPGKVKIEKEEISITAVASPKKTAGKPKKARRVPAKKTVADDGTVKIEPPPNWEEIYALTREMRNENAAPVDTMGCESLADGVATPRDQRFQTLIALMLSSQTKDTVTSVAIKGMQDNMPGGFNLESVLAIEPPALNAFINKVGFHNLKTKYIKQSAEILRDKWNSDIPDTIQGLTSLPGVGPKMAYLCMSAAWGRDEGIGVDVHVHRITNLWGWHKTDQPEKTRAALESWLPKDKWHDINNLLVGFGQTICLPVGRKCGDCKLADRGLCPSAVVTKSTKVKKEEKAVKLEVTDDGNIVEEGIVKMEGIEVKSEDVAGAIPDIEDLGKPPRRTRIKR</sequence>
<dbReference type="Gene3D" id="1.10.1670.10">
    <property type="entry name" value="Helix-hairpin-Helix base-excision DNA repair enzymes (C-terminal)"/>
    <property type="match status" value="1"/>
</dbReference>
<dbReference type="GO" id="GO:0046872">
    <property type="term" value="F:metal ion binding"/>
    <property type="evidence" value="ECO:0007669"/>
    <property type="project" value="UniProtKB-KW"/>
</dbReference>
<dbReference type="FunFam" id="1.10.340.30:FF:000014">
    <property type="entry name" value="Endonuclease III homolog"/>
    <property type="match status" value="1"/>
</dbReference>
<comment type="similarity">
    <text evidence="1 15">Belongs to the Nth/MutY family.</text>
</comment>
<dbReference type="SUPFAM" id="SSF48150">
    <property type="entry name" value="DNA-glycosylase"/>
    <property type="match status" value="1"/>
</dbReference>
<dbReference type="InterPro" id="IPR023170">
    <property type="entry name" value="HhH_base_excis_C"/>
</dbReference>
<feature type="compositionally biased region" description="Acidic residues" evidence="16">
    <location>
        <begin position="60"/>
        <end position="70"/>
    </location>
</feature>
<dbReference type="InterPro" id="IPR000445">
    <property type="entry name" value="HhH_motif"/>
</dbReference>
<protein>
    <recommendedName>
        <fullName evidence="15">Endonuclease III homolog</fullName>
        <ecNumber evidence="15">3.2.2.-</ecNumber>
        <ecNumber evidence="15">4.2.99.18</ecNumber>
    </recommendedName>
    <alternativeName>
        <fullName evidence="15">Bifunctional DNA N-glycosylase/DNA-(apurinic or apyrimidinic site) lyase</fullName>
        <shortName evidence="15">DNA glycosylase/AP lyase</shortName>
    </alternativeName>
</protein>
<keyword evidence="5 15" id="KW-0378">Hydrolase</keyword>
<comment type="function">
    <text evidence="15">Bifunctional DNA N-glycosylase with associated apurinic/apyrimidinic (AP) lyase function that catalyzes the first step in base excision repair (BER), the primary repair pathway for the repair of oxidative DNA damage. The DNA N-glycosylase activity releases the damaged DNA base from DNA by cleaving the N-glycosidic bond, leaving an AP site. The AP lyase activity cleaves the phosphodiester bond 3' to the AP site by a beta-elimination. Primarily recognizes and repairs oxidative base damage of pyrimidines.</text>
</comment>
<keyword evidence="13 15" id="KW-0326">Glycosidase</keyword>
<organism evidence="18 19">
    <name type="scientific">Lophiotrema nucula</name>
    <dbReference type="NCBI Taxonomy" id="690887"/>
    <lineage>
        <taxon>Eukaryota</taxon>
        <taxon>Fungi</taxon>
        <taxon>Dikarya</taxon>
        <taxon>Ascomycota</taxon>
        <taxon>Pezizomycotina</taxon>
        <taxon>Dothideomycetes</taxon>
        <taxon>Pleosporomycetidae</taxon>
        <taxon>Pleosporales</taxon>
        <taxon>Lophiotremataceae</taxon>
        <taxon>Lophiotrema</taxon>
    </lineage>
</organism>
<evidence type="ECO:0000313" key="19">
    <source>
        <dbReference type="Proteomes" id="UP000799770"/>
    </source>
</evidence>
<evidence type="ECO:0000256" key="16">
    <source>
        <dbReference type="SAM" id="MobiDB-lite"/>
    </source>
</evidence>
<evidence type="ECO:0000256" key="4">
    <source>
        <dbReference type="ARBA" id="ARBA00022763"/>
    </source>
</evidence>
<dbReference type="EC" id="4.2.99.18" evidence="15"/>
<dbReference type="Pfam" id="PF00633">
    <property type="entry name" value="HHH"/>
    <property type="match status" value="1"/>
</dbReference>
<evidence type="ECO:0000256" key="12">
    <source>
        <dbReference type="ARBA" id="ARBA00023242"/>
    </source>
</evidence>
<dbReference type="GO" id="GO:0005634">
    <property type="term" value="C:nucleus"/>
    <property type="evidence" value="ECO:0007669"/>
    <property type="project" value="UniProtKB-SubCell"/>
</dbReference>
<evidence type="ECO:0000256" key="13">
    <source>
        <dbReference type="ARBA" id="ARBA00023295"/>
    </source>
</evidence>
<dbReference type="GO" id="GO:0003677">
    <property type="term" value="F:DNA binding"/>
    <property type="evidence" value="ECO:0007669"/>
    <property type="project" value="UniProtKB-UniRule"/>
</dbReference>
<dbReference type="Gene3D" id="1.10.340.30">
    <property type="entry name" value="Hypothetical protein, domain 2"/>
    <property type="match status" value="1"/>
</dbReference>
<dbReference type="GO" id="GO:0006285">
    <property type="term" value="P:base-excision repair, AP site formation"/>
    <property type="evidence" value="ECO:0007669"/>
    <property type="project" value="UniProtKB-UniRule"/>
</dbReference>
<evidence type="ECO:0000256" key="7">
    <source>
        <dbReference type="ARBA" id="ARBA00023004"/>
    </source>
</evidence>
<evidence type="ECO:0000256" key="8">
    <source>
        <dbReference type="ARBA" id="ARBA00023014"/>
    </source>
</evidence>
<dbReference type="Proteomes" id="UP000799770">
    <property type="component" value="Unassembled WGS sequence"/>
</dbReference>
<dbReference type="AlphaFoldDB" id="A0A6A5ZSA9"/>
<evidence type="ECO:0000256" key="11">
    <source>
        <dbReference type="ARBA" id="ARBA00023239"/>
    </source>
</evidence>
<evidence type="ECO:0000256" key="9">
    <source>
        <dbReference type="ARBA" id="ARBA00023128"/>
    </source>
</evidence>
<dbReference type="InterPro" id="IPR011257">
    <property type="entry name" value="DNA_glycosylase"/>
</dbReference>
<evidence type="ECO:0000256" key="3">
    <source>
        <dbReference type="ARBA" id="ARBA00022723"/>
    </source>
</evidence>
<comment type="caution">
    <text evidence="15">Lacks conserved residue(s) required for the propagation of feature annotation.</text>
</comment>
<dbReference type="InterPro" id="IPR030841">
    <property type="entry name" value="NTH1"/>
</dbReference>
<evidence type="ECO:0000313" key="18">
    <source>
        <dbReference type="EMBL" id="KAF2122612.1"/>
    </source>
</evidence>
<dbReference type="PROSITE" id="PS01155">
    <property type="entry name" value="ENDONUCLEASE_III_2"/>
    <property type="match status" value="1"/>
</dbReference>
<keyword evidence="4 15" id="KW-0227">DNA damage</keyword>
<dbReference type="CDD" id="cd00056">
    <property type="entry name" value="ENDO3c"/>
    <property type="match status" value="1"/>
</dbReference>
<evidence type="ECO:0000256" key="15">
    <source>
        <dbReference type="HAMAP-Rule" id="MF_03183"/>
    </source>
</evidence>